<dbReference type="Pfam" id="PF13041">
    <property type="entry name" value="PPR_2"/>
    <property type="match status" value="1"/>
</dbReference>
<reference evidence="4" key="1">
    <citation type="submission" date="2025-05" db="UniProtKB">
        <authorList>
            <consortium name="EnsemblMetazoa"/>
        </authorList>
    </citation>
    <scope>IDENTIFICATION</scope>
</reference>
<dbReference type="Gene3D" id="1.25.40.10">
    <property type="entry name" value="Tetratricopeptide repeat domain"/>
    <property type="match status" value="3"/>
</dbReference>
<protein>
    <recommendedName>
        <fullName evidence="3">Pentatricopeptide repeat-containing protein-mitochondrial domain-containing protein</fullName>
    </recommendedName>
</protein>
<evidence type="ECO:0000313" key="4">
    <source>
        <dbReference type="EnsemblMetazoa" id="XP_028131356.2"/>
    </source>
</evidence>
<keyword evidence="1" id="KW-0677">Repeat</keyword>
<feature type="repeat" description="PPR" evidence="2">
    <location>
        <begin position="212"/>
        <end position="246"/>
    </location>
</feature>
<accession>A0ABM5IF05</accession>
<dbReference type="NCBIfam" id="TIGR00756">
    <property type="entry name" value="PPR"/>
    <property type="match status" value="2"/>
</dbReference>
<feature type="repeat" description="PPR" evidence="2">
    <location>
        <begin position="137"/>
        <end position="171"/>
    </location>
</feature>
<name>A0ABM5IF05_DIAVI</name>
<dbReference type="PANTHER" id="PTHR24014:SF6">
    <property type="entry name" value="PENTATRICOPEPTIDE REPEAT-CONTAINING PROTEIN 1, MITOCHONDRIAL"/>
    <property type="match status" value="1"/>
</dbReference>
<dbReference type="Pfam" id="PF13812">
    <property type="entry name" value="PPR_3"/>
    <property type="match status" value="1"/>
</dbReference>
<sequence>MFRTPILRCIRQLQLLENTIKTTVVHTTSFQLQTTSLYKHPEKSELTKNKPSSSDHNFLVKLKSDPDTFGTQQEEDPLVEDDVKEDKYFTEKPLRSQKLSTKQYADIIKDLIRKRKIKEAIDVVEVRMLKEDRVKPESYIYNLLLGACGRVGYTKKAFMLYNDMKKRGLKITPGSYTALFNACANSPWPLTDGLKRATHLREIMIEKGYQPNDTNYNVMIKAFGRCGDLPMAFSLVDEMRSKKIRIRDETINFLLQSCISDKEAGFRHALLVWRKLVDKHIKPSIYTFNLLLRCVRDCNMGDVETTKDVIDTICKDRKMIEVPNIKQLEEGNSRIPPPPYEIQTTESTNSNENHQTLQVQNHLVDIVDSRPNLLAKIPHMGNIISLTEVKEPEHRLLLLGGCRGFLEEIKIRGCSPDIKTFTQLLDCIPDTVAAEQELLSSMKKFYVKPDLDFFNMLIKKRNMRSDSNAAKDVLKLIKKNGYRPDLITYGVLALGCTTEEDCVQLITEMKEGCYTLNTEILGAMLSQACYHMNIKYVMYLMDLCLTENVQPNKKFIEKLSEFKANLYNPNIEKTSSFIKNKALFKIQYKKWLNEVRVDDSENVHPWQQFRETNDNEHKYKPKDTARFKPRRLSLFKVKTSTKVRY</sequence>
<proteinExistence type="predicted"/>
<evidence type="ECO:0000259" key="3">
    <source>
        <dbReference type="Pfam" id="PF23276"/>
    </source>
</evidence>
<dbReference type="EnsemblMetazoa" id="XM_028275555.2">
    <property type="protein sequence ID" value="XP_028131356.2"/>
    <property type="gene ID" value="LOC114327056"/>
</dbReference>
<evidence type="ECO:0000313" key="5">
    <source>
        <dbReference type="Proteomes" id="UP001652700"/>
    </source>
</evidence>
<dbReference type="Pfam" id="PF23276">
    <property type="entry name" value="TPR_24"/>
    <property type="match status" value="1"/>
</dbReference>
<dbReference type="PROSITE" id="PS51375">
    <property type="entry name" value="PPR"/>
    <property type="match status" value="2"/>
</dbReference>
<dbReference type="InterPro" id="IPR002885">
    <property type="entry name" value="PPR_rpt"/>
</dbReference>
<keyword evidence="5" id="KW-1185">Reference proteome</keyword>
<dbReference type="RefSeq" id="XP_028131356.2">
    <property type="nucleotide sequence ID" value="XM_028275555.2"/>
</dbReference>
<evidence type="ECO:0000256" key="2">
    <source>
        <dbReference type="PROSITE-ProRule" id="PRU00708"/>
    </source>
</evidence>
<dbReference type="GeneID" id="114327056"/>
<dbReference type="InterPro" id="IPR011990">
    <property type="entry name" value="TPR-like_helical_dom_sf"/>
</dbReference>
<dbReference type="PANTHER" id="PTHR24014">
    <property type="entry name" value="2-OXOGLUTARATE AND IRON-DEPENDENT OXYGENASE DOMAIN-CONTAINING PROTEIN 2"/>
    <property type="match status" value="1"/>
</dbReference>
<evidence type="ECO:0000256" key="1">
    <source>
        <dbReference type="ARBA" id="ARBA00022737"/>
    </source>
</evidence>
<dbReference type="Proteomes" id="UP001652700">
    <property type="component" value="Unplaced"/>
</dbReference>
<dbReference type="InterPro" id="IPR057027">
    <property type="entry name" value="TPR_mt"/>
</dbReference>
<organism evidence="4 5">
    <name type="scientific">Diabrotica virgifera virgifera</name>
    <name type="common">western corn rootworm</name>
    <dbReference type="NCBI Taxonomy" id="50390"/>
    <lineage>
        <taxon>Eukaryota</taxon>
        <taxon>Metazoa</taxon>
        <taxon>Ecdysozoa</taxon>
        <taxon>Arthropoda</taxon>
        <taxon>Hexapoda</taxon>
        <taxon>Insecta</taxon>
        <taxon>Pterygota</taxon>
        <taxon>Neoptera</taxon>
        <taxon>Endopterygota</taxon>
        <taxon>Coleoptera</taxon>
        <taxon>Polyphaga</taxon>
        <taxon>Cucujiformia</taxon>
        <taxon>Chrysomeloidea</taxon>
        <taxon>Chrysomelidae</taxon>
        <taxon>Galerucinae</taxon>
        <taxon>Diabroticina</taxon>
        <taxon>Diabroticites</taxon>
        <taxon>Diabrotica</taxon>
    </lineage>
</organism>
<feature type="domain" description="Pentatricopeptide repeat-containing protein-mitochondrial" evidence="3">
    <location>
        <begin position="202"/>
        <end position="297"/>
    </location>
</feature>